<evidence type="ECO:0000313" key="2">
    <source>
        <dbReference type="Proteomes" id="UP001165960"/>
    </source>
</evidence>
<reference evidence="1" key="1">
    <citation type="submission" date="2022-04" db="EMBL/GenBank/DDBJ databases">
        <title>Genome of the entomopathogenic fungus Entomophthora muscae.</title>
        <authorList>
            <person name="Elya C."/>
            <person name="Lovett B.R."/>
            <person name="Lee E."/>
            <person name="Macias A.M."/>
            <person name="Hajek A.E."/>
            <person name="De Bivort B.L."/>
            <person name="Kasson M.T."/>
            <person name="De Fine Licht H.H."/>
            <person name="Stajich J.E."/>
        </authorList>
    </citation>
    <scope>NUCLEOTIDE SEQUENCE</scope>
    <source>
        <strain evidence="1">Berkeley</strain>
    </source>
</reference>
<dbReference type="Proteomes" id="UP001165960">
    <property type="component" value="Unassembled WGS sequence"/>
</dbReference>
<keyword evidence="2" id="KW-1185">Reference proteome</keyword>
<gene>
    <name evidence="1" type="ORF">DSO57_1030188</name>
</gene>
<sequence length="93" mass="10709">MPIASYGRQIRPIDSYGQQLFHHNYIPAYKGLCDQAPSTINFDNPGPQLDFYNGLPTHIQRQFDMNRCKNLEDVFLEGKRAAQKSDNPHESNK</sequence>
<proteinExistence type="predicted"/>
<organism evidence="1 2">
    <name type="scientific">Entomophthora muscae</name>
    <dbReference type="NCBI Taxonomy" id="34485"/>
    <lineage>
        <taxon>Eukaryota</taxon>
        <taxon>Fungi</taxon>
        <taxon>Fungi incertae sedis</taxon>
        <taxon>Zoopagomycota</taxon>
        <taxon>Entomophthoromycotina</taxon>
        <taxon>Entomophthoromycetes</taxon>
        <taxon>Entomophthorales</taxon>
        <taxon>Entomophthoraceae</taxon>
        <taxon>Entomophthora</taxon>
    </lineage>
</organism>
<accession>A0ACC2UBC6</accession>
<evidence type="ECO:0000313" key="1">
    <source>
        <dbReference type="EMBL" id="KAJ9083876.1"/>
    </source>
</evidence>
<name>A0ACC2UBC6_9FUNG</name>
<comment type="caution">
    <text evidence="1">The sequence shown here is derived from an EMBL/GenBank/DDBJ whole genome shotgun (WGS) entry which is preliminary data.</text>
</comment>
<dbReference type="EMBL" id="QTSX02000915">
    <property type="protein sequence ID" value="KAJ9083876.1"/>
    <property type="molecule type" value="Genomic_DNA"/>
</dbReference>
<protein>
    <submittedName>
        <fullName evidence="1">Uncharacterized protein</fullName>
    </submittedName>
</protein>